<sequence>MQSIDWNQMSELGLIERINREVLHPLGLAVSRNPETGISDSIFIADDGVWEYPTDMPTTMMSNEDVRRKLAEMMKEIL</sequence>
<name>A0A0F5VHY1_9GAMM</name>
<evidence type="ECO:0000313" key="3">
    <source>
        <dbReference type="Proteomes" id="UP000033633"/>
    </source>
</evidence>
<reference evidence="2 3" key="1">
    <citation type="submission" date="2014-12" db="EMBL/GenBank/DDBJ databases">
        <title>Mercury Reductase activity and rhizosphere competence traits in the genome of root associated Photobacterium halotolerans MELD1.</title>
        <authorList>
            <person name="Mathew D.C."/>
            <person name="Huang C.-C."/>
        </authorList>
    </citation>
    <scope>NUCLEOTIDE SEQUENCE [LARGE SCALE GENOMIC DNA]</scope>
    <source>
        <strain evidence="2 3">MELD1</strain>
    </source>
</reference>
<dbReference type="PATRIC" id="fig|265726.11.peg.174"/>
<dbReference type="OrthoDB" id="6966450at2"/>
<dbReference type="Pfam" id="PF24187">
    <property type="entry name" value="DUF7415"/>
    <property type="match status" value="1"/>
</dbReference>
<evidence type="ECO:0000259" key="1">
    <source>
        <dbReference type="Pfam" id="PF24187"/>
    </source>
</evidence>
<proteinExistence type="predicted"/>
<dbReference type="STRING" id="265726.KY46_00805"/>
<dbReference type="AlphaFoldDB" id="A0A0F5VHY1"/>
<accession>A0A0F5VHY1</accession>
<comment type="caution">
    <text evidence="2">The sequence shown here is derived from an EMBL/GenBank/DDBJ whole genome shotgun (WGS) entry which is preliminary data.</text>
</comment>
<evidence type="ECO:0000313" key="2">
    <source>
        <dbReference type="EMBL" id="KKD01786.1"/>
    </source>
</evidence>
<keyword evidence="3" id="KW-1185">Reference proteome</keyword>
<protein>
    <recommendedName>
        <fullName evidence="1">DUF7415 domain-containing protein</fullName>
    </recommendedName>
</protein>
<dbReference type="InterPro" id="IPR055838">
    <property type="entry name" value="DUF7415"/>
</dbReference>
<gene>
    <name evidence="2" type="ORF">KY46_00805</name>
</gene>
<organism evidence="2 3">
    <name type="scientific">Photobacterium halotolerans</name>
    <dbReference type="NCBI Taxonomy" id="265726"/>
    <lineage>
        <taxon>Bacteria</taxon>
        <taxon>Pseudomonadati</taxon>
        <taxon>Pseudomonadota</taxon>
        <taxon>Gammaproteobacteria</taxon>
        <taxon>Vibrionales</taxon>
        <taxon>Vibrionaceae</taxon>
        <taxon>Photobacterium</taxon>
    </lineage>
</organism>
<dbReference type="Proteomes" id="UP000033633">
    <property type="component" value="Unassembled WGS sequence"/>
</dbReference>
<dbReference type="EMBL" id="JWYV01000001">
    <property type="protein sequence ID" value="KKD01786.1"/>
    <property type="molecule type" value="Genomic_DNA"/>
</dbReference>
<feature type="domain" description="DUF7415" evidence="1">
    <location>
        <begin position="4"/>
        <end position="42"/>
    </location>
</feature>